<dbReference type="PANTHER" id="PTHR42877:SF4">
    <property type="entry name" value="FAD_NAD(P)-BINDING DOMAIN-CONTAINING PROTEIN-RELATED"/>
    <property type="match status" value="1"/>
</dbReference>
<keyword evidence="2" id="KW-0285">Flavoprotein</keyword>
<proteinExistence type="inferred from homology"/>
<protein>
    <recommendedName>
        <fullName evidence="7">4-hydroxyacetophenone monooxygenase</fullName>
    </recommendedName>
</protein>
<keyword evidence="6" id="KW-1185">Reference proteome</keyword>
<evidence type="ECO:0000256" key="4">
    <source>
        <dbReference type="ARBA" id="ARBA00023002"/>
    </source>
</evidence>
<dbReference type="Gene3D" id="3.50.50.60">
    <property type="entry name" value="FAD/NAD(P)-binding domain"/>
    <property type="match status" value="2"/>
</dbReference>
<sequence length="632" mass="70993">MERWTHQPLVPPGTTDASIRAGLRDAKLVLLQIVTAQLTGEKRWLKASRESLESELFNLLVEHRATQATAASMEKSQLFQLLVQHAGQDMYDEALASMRRPLSQSAWDFLLDEMYGYPSCNADEFPLRDVKDFHVVICGIGVCGLAVSIRLKKAGIPFTVLEGSDGISGTWHCNLYPNVGCDTPTHVYSFASDPNPNWTRYFAKGHENKTYFVSLAEKYGIMKHVLFEHTVESARFDAASSCWEVAFHRGDGSTGCISANVYVSSVGMLSIPKIPQVHGESNFQGKQFHTARWDSNTSLVGKNVAIIGSGASCMQVAPSIAAVATHLTIFQGTPQWCTKIPNYKWEIPEGERWCFANLPFYERWYRFQLLAHFTDIYEEMMTAGSTVNSSLWDSLTKYYEHELAGHPDLLQKATPNYPPACTRLLVDNGWFDLLKRKNVTLISSHVSQLGPRSVIAGNSQKKEVAEDVDVIVWATGFRSTEFCLAAMEVFGVDGLRLREFWGPEPSAYLGVSVPHFPNFFLTYGPNSNVAAGGSIVWVAENQARYIEQCCSAMIRQRIKRMEVREDVFKSYNSELDKLQGTRVWSDKACTSWYKEGTGKVTTGSPWSLEEYCRRLRFLELRDYKVASNTEGP</sequence>
<keyword evidence="3" id="KW-0274">FAD</keyword>
<evidence type="ECO:0000256" key="1">
    <source>
        <dbReference type="ARBA" id="ARBA00010139"/>
    </source>
</evidence>
<dbReference type="InterPro" id="IPR020946">
    <property type="entry name" value="Flavin_mOase-like"/>
</dbReference>
<comment type="caution">
    <text evidence="5">The sequence shown here is derived from an EMBL/GenBank/DDBJ whole genome shotgun (WGS) entry which is preliminary data.</text>
</comment>
<dbReference type="Proteomes" id="UP000649617">
    <property type="component" value="Unassembled WGS sequence"/>
</dbReference>
<dbReference type="Pfam" id="PF00743">
    <property type="entry name" value="FMO-like"/>
    <property type="match status" value="1"/>
</dbReference>
<name>A0A812XW50_SYMPI</name>
<accession>A0A812XW50</accession>
<evidence type="ECO:0000256" key="2">
    <source>
        <dbReference type="ARBA" id="ARBA00022630"/>
    </source>
</evidence>
<comment type="similarity">
    <text evidence="1">Belongs to the FAD-binding monooxygenase family.</text>
</comment>
<keyword evidence="4" id="KW-0560">Oxidoreductase</keyword>
<dbReference type="EMBL" id="CAJNIZ010046455">
    <property type="protein sequence ID" value="CAE7749024.1"/>
    <property type="molecule type" value="Genomic_DNA"/>
</dbReference>
<dbReference type="AlphaFoldDB" id="A0A812XW50"/>
<organism evidence="5 6">
    <name type="scientific">Symbiodinium pilosum</name>
    <name type="common">Dinoflagellate</name>
    <dbReference type="NCBI Taxonomy" id="2952"/>
    <lineage>
        <taxon>Eukaryota</taxon>
        <taxon>Sar</taxon>
        <taxon>Alveolata</taxon>
        <taxon>Dinophyceae</taxon>
        <taxon>Suessiales</taxon>
        <taxon>Symbiodiniaceae</taxon>
        <taxon>Symbiodinium</taxon>
    </lineage>
</organism>
<dbReference type="PANTHER" id="PTHR42877">
    <property type="entry name" value="L-ORNITHINE N(5)-MONOOXYGENASE-RELATED"/>
    <property type="match status" value="1"/>
</dbReference>
<dbReference type="GO" id="GO:0004499">
    <property type="term" value="F:N,N-dimethylaniline monooxygenase activity"/>
    <property type="evidence" value="ECO:0007669"/>
    <property type="project" value="InterPro"/>
</dbReference>
<reference evidence="5" key="1">
    <citation type="submission" date="2021-02" db="EMBL/GenBank/DDBJ databases">
        <authorList>
            <person name="Dougan E. K."/>
            <person name="Rhodes N."/>
            <person name="Thang M."/>
            <person name="Chan C."/>
        </authorList>
    </citation>
    <scope>NUCLEOTIDE SEQUENCE</scope>
</reference>
<dbReference type="GO" id="GO:0050660">
    <property type="term" value="F:flavin adenine dinucleotide binding"/>
    <property type="evidence" value="ECO:0007669"/>
    <property type="project" value="InterPro"/>
</dbReference>
<evidence type="ECO:0000256" key="3">
    <source>
        <dbReference type="ARBA" id="ARBA00022827"/>
    </source>
</evidence>
<dbReference type="InterPro" id="IPR051209">
    <property type="entry name" value="FAD-bind_Monooxygenase_sf"/>
</dbReference>
<dbReference type="OrthoDB" id="66881at2759"/>
<gene>
    <name evidence="5" type="ORF">SPIL2461_LOCUS21663</name>
</gene>
<evidence type="ECO:0000313" key="5">
    <source>
        <dbReference type="EMBL" id="CAE7749024.1"/>
    </source>
</evidence>
<dbReference type="InterPro" id="IPR036188">
    <property type="entry name" value="FAD/NAD-bd_sf"/>
</dbReference>
<dbReference type="SUPFAM" id="SSF51905">
    <property type="entry name" value="FAD/NAD(P)-binding domain"/>
    <property type="match status" value="2"/>
</dbReference>
<dbReference type="GO" id="GO:0050661">
    <property type="term" value="F:NADP binding"/>
    <property type="evidence" value="ECO:0007669"/>
    <property type="project" value="InterPro"/>
</dbReference>
<evidence type="ECO:0008006" key="7">
    <source>
        <dbReference type="Google" id="ProtNLM"/>
    </source>
</evidence>
<evidence type="ECO:0000313" key="6">
    <source>
        <dbReference type="Proteomes" id="UP000649617"/>
    </source>
</evidence>